<name>A0A381NPI6_9ZZZZ</name>
<evidence type="ECO:0000256" key="4">
    <source>
        <dbReference type="SAM" id="MobiDB-lite"/>
    </source>
</evidence>
<evidence type="ECO:0000259" key="6">
    <source>
        <dbReference type="PROSITE" id="PS51007"/>
    </source>
</evidence>
<reference evidence="7" key="1">
    <citation type="submission" date="2018-05" db="EMBL/GenBank/DDBJ databases">
        <authorList>
            <person name="Lanie J.A."/>
            <person name="Ng W.-L."/>
            <person name="Kazmierczak K.M."/>
            <person name="Andrzejewski T.M."/>
            <person name="Davidsen T.M."/>
            <person name="Wayne K.J."/>
            <person name="Tettelin H."/>
            <person name="Glass J.I."/>
            <person name="Rusch D."/>
            <person name="Podicherti R."/>
            <person name="Tsui H.-C.T."/>
            <person name="Winkler M.E."/>
        </authorList>
    </citation>
    <scope>NUCLEOTIDE SEQUENCE</scope>
</reference>
<feature type="domain" description="Cytochrome c" evidence="6">
    <location>
        <begin position="317"/>
        <end position="451"/>
    </location>
</feature>
<dbReference type="PROSITE" id="PS51007">
    <property type="entry name" value="CYTC"/>
    <property type="match status" value="2"/>
</dbReference>
<protein>
    <recommendedName>
        <fullName evidence="6">Cytochrome c domain-containing protein</fullName>
    </recommendedName>
</protein>
<dbReference type="GO" id="GO:0009055">
    <property type="term" value="F:electron transfer activity"/>
    <property type="evidence" value="ECO:0007669"/>
    <property type="project" value="InterPro"/>
</dbReference>
<keyword evidence="2" id="KW-0479">Metal-binding</keyword>
<dbReference type="Gene3D" id="1.10.760.10">
    <property type="entry name" value="Cytochrome c-like domain"/>
    <property type="match status" value="2"/>
</dbReference>
<feature type="transmembrane region" description="Helical" evidence="5">
    <location>
        <begin position="40"/>
        <end position="64"/>
    </location>
</feature>
<keyword evidence="5" id="KW-0812">Transmembrane</keyword>
<keyword evidence="1" id="KW-0349">Heme</keyword>
<proteinExistence type="predicted"/>
<feature type="transmembrane region" description="Helical" evidence="5">
    <location>
        <begin position="104"/>
        <end position="124"/>
    </location>
</feature>
<organism evidence="7">
    <name type="scientific">marine metagenome</name>
    <dbReference type="NCBI Taxonomy" id="408172"/>
    <lineage>
        <taxon>unclassified sequences</taxon>
        <taxon>metagenomes</taxon>
        <taxon>ecological metagenomes</taxon>
    </lineage>
</organism>
<feature type="transmembrane region" description="Helical" evidence="5">
    <location>
        <begin position="70"/>
        <end position="92"/>
    </location>
</feature>
<feature type="region of interest" description="Disordered" evidence="4">
    <location>
        <begin position="313"/>
        <end position="336"/>
    </location>
</feature>
<dbReference type="InterPro" id="IPR036909">
    <property type="entry name" value="Cyt_c-like_dom_sf"/>
</dbReference>
<evidence type="ECO:0000256" key="3">
    <source>
        <dbReference type="ARBA" id="ARBA00023004"/>
    </source>
</evidence>
<dbReference type="EMBL" id="UINC01000506">
    <property type="protein sequence ID" value="SUZ56516.1"/>
    <property type="molecule type" value="Genomic_DNA"/>
</dbReference>
<dbReference type="GO" id="GO:0020037">
    <property type="term" value="F:heme binding"/>
    <property type="evidence" value="ECO:0007669"/>
    <property type="project" value="InterPro"/>
</dbReference>
<accession>A0A381NPI6</accession>
<feature type="domain" description="Cytochrome c" evidence="6">
    <location>
        <begin position="159"/>
        <end position="301"/>
    </location>
</feature>
<evidence type="ECO:0000256" key="2">
    <source>
        <dbReference type="ARBA" id="ARBA00022723"/>
    </source>
</evidence>
<gene>
    <name evidence="7" type="ORF">METZ01_LOCUS9370</name>
</gene>
<keyword evidence="5" id="KW-1133">Transmembrane helix</keyword>
<keyword evidence="3" id="KW-0408">Iron</keyword>
<dbReference type="SUPFAM" id="SSF46626">
    <property type="entry name" value="Cytochrome c"/>
    <property type="match status" value="1"/>
</dbReference>
<sequence length="456" mass="50495">MLPEQHDILFSFLAILFAVFAVYVFANVIQHCREKGGLNVPLWGGIFGALAIVCFMMTVHMFGLVQRDQLLFFFSTYLWTILFLLFVWGVFFKSNKIERQSSPIIRAFFFYTTISVLLAGYTNWLPQQRSDPPPKEAAVVGDMTMEEFAEMGRVIIFGAKQVAGQKAIGKGQCPLCHTFDPGDHMGRCPNLFGVEKRSHDRIKEDRYATSPIAIGETEPAAGIVKGKWDEIPEEYRRQNGPDELIGEDYIRESVMCPTCYVVEKFGKANDTKSPMPIIVKPPISLSRVEVNAVIAYLQSKDTPGEFAQVTVPLPQDDAGNTGGAVVEEDSGGDEERPVFVTGNEDIQTMINTLGCPLCHTIPGIEGAVGELGPRLHEKINAPKRIKDPNYKGKATNTKEYVRESILCPGCYVVFNEEAGESFPDGLMPTTFSEQLSVQAIDKLVDFISQTEPPAGS</sequence>
<dbReference type="GO" id="GO:0046872">
    <property type="term" value="F:metal ion binding"/>
    <property type="evidence" value="ECO:0007669"/>
    <property type="project" value="UniProtKB-KW"/>
</dbReference>
<feature type="transmembrane region" description="Helical" evidence="5">
    <location>
        <begin position="6"/>
        <end position="28"/>
    </location>
</feature>
<keyword evidence="5" id="KW-0472">Membrane</keyword>
<dbReference type="InterPro" id="IPR009056">
    <property type="entry name" value="Cyt_c-like_dom"/>
</dbReference>
<evidence type="ECO:0000313" key="7">
    <source>
        <dbReference type="EMBL" id="SUZ56516.1"/>
    </source>
</evidence>
<evidence type="ECO:0000256" key="1">
    <source>
        <dbReference type="ARBA" id="ARBA00022617"/>
    </source>
</evidence>
<dbReference type="AlphaFoldDB" id="A0A381NPI6"/>
<evidence type="ECO:0000256" key="5">
    <source>
        <dbReference type="SAM" id="Phobius"/>
    </source>
</evidence>